<dbReference type="eggNOG" id="COG1266">
    <property type="taxonomic scope" value="Bacteria"/>
</dbReference>
<evidence type="ECO:0000259" key="2">
    <source>
        <dbReference type="Pfam" id="PF02517"/>
    </source>
</evidence>
<dbReference type="GO" id="GO:0004175">
    <property type="term" value="F:endopeptidase activity"/>
    <property type="evidence" value="ECO:0007669"/>
    <property type="project" value="UniProtKB-ARBA"/>
</dbReference>
<dbReference type="InterPro" id="IPR052710">
    <property type="entry name" value="CAAX_protease"/>
</dbReference>
<name>A0A081C3W6_VECG1</name>
<reference evidence="3" key="1">
    <citation type="journal article" date="2015" name="PeerJ">
        <title>First genomic representation of candidate bacterial phylum KSB3 points to enhanced environmental sensing as a trigger of wastewater bulking.</title>
        <authorList>
            <person name="Sekiguchi Y."/>
            <person name="Ohashi A."/>
            <person name="Parks D.H."/>
            <person name="Yamauchi T."/>
            <person name="Tyson G.W."/>
            <person name="Hugenholtz P."/>
        </authorList>
    </citation>
    <scope>NUCLEOTIDE SEQUENCE [LARGE SCALE GENOMIC DNA]</scope>
</reference>
<keyword evidence="1" id="KW-0812">Transmembrane</keyword>
<keyword evidence="1" id="KW-1133">Transmembrane helix</keyword>
<dbReference type="PANTHER" id="PTHR36435">
    <property type="entry name" value="SLR1288 PROTEIN"/>
    <property type="match status" value="1"/>
</dbReference>
<dbReference type="STRING" id="1499967.U27_06248"/>
<feature type="transmembrane region" description="Helical" evidence="1">
    <location>
        <begin position="40"/>
        <end position="68"/>
    </location>
</feature>
<sequence>MIFRVFHTYSRQLLFRVFLLEGGLLGVALLWAFWQDIPLYAALIPSMIAWIQGIFLGFLFLIFNYAVIEWGARYSKILYTLKRLIESDVSPLFRHIDVHTVVVIALMSGVAEEIFFRGVLQAQFGIWITSAVFGLAHIWKKTAIVYGMYVALMGLVFGSIYECSGNLWVPILAHVVNNLIAILYYIRHILTPSKSHITQEESNE</sequence>
<feature type="transmembrane region" description="Helical" evidence="1">
    <location>
        <begin position="13"/>
        <end position="34"/>
    </location>
</feature>
<dbReference type="GO" id="GO:0080120">
    <property type="term" value="P:CAAX-box protein maturation"/>
    <property type="evidence" value="ECO:0007669"/>
    <property type="project" value="UniProtKB-ARBA"/>
</dbReference>
<evidence type="ECO:0000256" key="1">
    <source>
        <dbReference type="SAM" id="Phobius"/>
    </source>
</evidence>
<evidence type="ECO:0000313" key="4">
    <source>
        <dbReference type="Proteomes" id="UP000030661"/>
    </source>
</evidence>
<dbReference type="PANTHER" id="PTHR36435:SF1">
    <property type="entry name" value="CAAX AMINO TERMINAL PROTEASE FAMILY PROTEIN"/>
    <property type="match status" value="1"/>
</dbReference>
<organism evidence="3">
    <name type="scientific">Vecturithrix granuli</name>
    <dbReference type="NCBI Taxonomy" id="1499967"/>
    <lineage>
        <taxon>Bacteria</taxon>
        <taxon>Candidatus Moduliflexota</taxon>
        <taxon>Candidatus Vecturitrichia</taxon>
        <taxon>Candidatus Vecturitrichales</taxon>
        <taxon>Candidatus Vecturitrichaceae</taxon>
        <taxon>Candidatus Vecturithrix</taxon>
    </lineage>
</organism>
<dbReference type="InterPro" id="IPR003675">
    <property type="entry name" value="Rce1/LyrA-like_dom"/>
</dbReference>
<feature type="transmembrane region" description="Helical" evidence="1">
    <location>
        <begin position="167"/>
        <end position="186"/>
    </location>
</feature>
<dbReference type="Pfam" id="PF02517">
    <property type="entry name" value="Rce1-like"/>
    <property type="match status" value="1"/>
</dbReference>
<keyword evidence="4" id="KW-1185">Reference proteome</keyword>
<accession>A0A081C3W6</accession>
<gene>
    <name evidence="3" type="ORF">U27_06248</name>
</gene>
<keyword evidence="1" id="KW-0472">Membrane</keyword>
<feature type="transmembrane region" description="Helical" evidence="1">
    <location>
        <begin position="89"/>
        <end position="108"/>
    </location>
</feature>
<dbReference type="AlphaFoldDB" id="A0A081C3W6"/>
<dbReference type="Proteomes" id="UP000030661">
    <property type="component" value="Unassembled WGS sequence"/>
</dbReference>
<dbReference type="EMBL" id="DF820469">
    <property type="protein sequence ID" value="GAK59271.1"/>
    <property type="molecule type" value="Genomic_DNA"/>
</dbReference>
<feature type="domain" description="CAAX prenyl protease 2/Lysostaphin resistance protein A-like" evidence="2">
    <location>
        <begin position="100"/>
        <end position="180"/>
    </location>
</feature>
<evidence type="ECO:0000313" key="3">
    <source>
        <dbReference type="EMBL" id="GAK59271.1"/>
    </source>
</evidence>
<dbReference type="HOGENOM" id="CLU_127724_0_0_0"/>
<proteinExistence type="predicted"/>
<feature type="transmembrane region" description="Helical" evidence="1">
    <location>
        <begin position="143"/>
        <end position="161"/>
    </location>
</feature>
<feature type="transmembrane region" description="Helical" evidence="1">
    <location>
        <begin position="114"/>
        <end position="136"/>
    </location>
</feature>
<protein>
    <submittedName>
        <fullName evidence="3">Abortive infection protein</fullName>
    </submittedName>
</protein>